<dbReference type="Gene3D" id="1.10.287.520">
    <property type="entry name" value="Helix hairpin bin"/>
    <property type="match status" value="1"/>
</dbReference>
<protein>
    <submittedName>
        <fullName evidence="9">Noggin</fullName>
    </submittedName>
</protein>
<dbReference type="PANTHER" id="PTHR10494">
    <property type="entry name" value="BONE MORPHOGENETIC PROTEIN INHIBITOR, NOGGIN"/>
    <property type="match status" value="1"/>
</dbReference>
<evidence type="ECO:0000313" key="8">
    <source>
        <dbReference type="Proteomes" id="UP000272942"/>
    </source>
</evidence>
<keyword evidence="3" id="KW-0217">Developmental protein</keyword>
<proteinExistence type="inferred from homology"/>
<evidence type="ECO:0000313" key="9">
    <source>
        <dbReference type="WBParaSite" id="ECPE_0000355201-mRNA-1"/>
    </source>
</evidence>
<dbReference type="Gene3D" id="2.10.90.10">
    <property type="entry name" value="Cystine-knot cytokines"/>
    <property type="match status" value="1"/>
</dbReference>
<feature type="region of interest" description="Disordered" evidence="6">
    <location>
        <begin position="83"/>
        <end position="148"/>
    </location>
</feature>
<dbReference type="Pfam" id="PF05806">
    <property type="entry name" value="Noggin"/>
    <property type="match status" value="1"/>
</dbReference>
<evidence type="ECO:0000256" key="2">
    <source>
        <dbReference type="ARBA" id="ARBA00007480"/>
    </source>
</evidence>
<keyword evidence="5" id="KW-0732">Signal</keyword>
<dbReference type="GO" id="GO:0030514">
    <property type="term" value="P:negative regulation of BMP signaling pathway"/>
    <property type="evidence" value="ECO:0007669"/>
    <property type="project" value="InterPro"/>
</dbReference>
<dbReference type="InterPro" id="IPR029034">
    <property type="entry name" value="Cystine-knot_cytokine"/>
</dbReference>
<reference evidence="7 8" key="2">
    <citation type="submission" date="2018-11" db="EMBL/GenBank/DDBJ databases">
        <authorList>
            <consortium name="Pathogen Informatics"/>
        </authorList>
    </citation>
    <scope>NUCLEOTIDE SEQUENCE [LARGE SCALE GENOMIC DNA]</scope>
    <source>
        <strain evidence="7 8">Egypt</strain>
    </source>
</reference>
<accession>A0A183A9B4</accession>
<dbReference type="GO" id="GO:0009953">
    <property type="term" value="P:dorsal/ventral pattern formation"/>
    <property type="evidence" value="ECO:0007669"/>
    <property type="project" value="TreeGrafter"/>
</dbReference>
<evidence type="ECO:0000256" key="4">
    <source>
        <dbReference type="ARBA" id="ARBA00022525"/>
    </source>
</evidence>
<organism evidence="9">
    <name type="scientific">Echinostoma caproni</name>
    <dbReference type="NCBI Taxonomy" id="27848"/>
    <lineage>
        <taxon>Eukaryota</taxon>
        <taxon>Metazoa</taxon>
        <taxon>Spiralia</taxon>
        <taxon>Lophotrochozoa</taxon>
        <taxon>Platyhelminthes</taxon>
        <taxon>Trematoda</taxon>
        <taxon>Digenea</taxon>
        <taxon>Plagiorchiida</taxon>
        <taxon>Echinostomata</taxon>
        <taxon>Echinostomatoidea</taxon>
        <taxon>Echinostomatidae</taxon>
        <taxon>Echinostoma</taxon>
    </lineage>
</organism>
<feature type="compositionally biased region" description="Low complexity" evidence="6">
    <location>
        <begin position="83"/>
        <end position="95"/>
    </location>
</feature>
<evidence type="ECO:0000256" key="3">
    <source>
        <dbReference type="ARBA" id="ARBA00022473"/>
    </source>
</evidence>
<dbReference type="InterPro" id="IPR008717">
    <property type="entry name" value="Noggin"/>
</dbReference>
<name>A0A183A9B4_9TREM</name>
<dbReference type="Proteomes" id="UP000272942">
    <property type="component" value="Unassembled WGS sequence"/>
</dbReference>
<evidence type="ECO:0000256" key="5">
    <source>
        <dbReference type="ARBA" id="ARBA00022729"/>
    </source>
</evidence>
<keyword evidence="4" id="KW-0964">Secreted</keyword>
<feature type="compositionally biased region" description="Polar residues" evidence="6">
    <location>
        <begin position="135"/>
        <end position="148"/>
    </location>
</feature>
<reference evidence="9" key="1">
    <citation type="submission" date="2016-06" db="UniProtKB">
        <authorList>
            <consortium name="WormBaseParasite"/>
        </authorList>
    </citation>
    <scope>IDENTIFICATION</scope>
</reference>
<comment type="subcellular location">
    <subcellularLocation>
        <location evidence="1">Secreted</location>
    </subcellularLocation>
</comment>
<dbReference type="WBParaSite" id="ECPE_0000355201-mRNA-1">
    <property type="protein sequence ID" value="ECPE_0000355201-mRNA-1"/>
    <property type="gene ID" value="ECPE_0000355201"/>
</dbReference>
<evidence type="ECO:0000256" key="6">
    <source>
        <dbReference type="SAM" id="MobiDB-lite"/>
    </source>
</evidence>
<evidence type="ECO:0000256" key="1">
    <source>
        <dbReference type="ARBA" id="ARBA00004613"/>
    </source>
</evidence>
<dbReference type="OrthoDB" id="5950649at2759"/>
<dbReference type="GO" id="GO:0045596">
    <property type="term" value="P:negative regulation of cell differentiation"/>
    <property type="evidence" value="ECO:0007669"/>
    <property type="project" value="InterPro"/>
</dbReference>
<dbReference type="EMBL" id="UZAN01040486">
    <property type="protein sequence ID" value="VDP69825.1"/>
    <property type="molecule type" value="Genomic_DNA"/>
</dbReference>
<evidence type="ECO:0000313" key="7">
    <source>
        <dbReference type="EMBL" id="VDP69825.1"/>
    </source>
</evidence>
<sequence length="386" mass="42795">MRIIPCFSEGYALVIFSFLISQETFTTVVGTYAKQQLAMITTGNRLSSSRDVANADYSRKVTVRVSDVLTRQRAAAMAAAAAAASQSGSQTQSDSSESRPRSNYAADSPHGRLQSDSNTPSFTRPLIINHGSVRDSGSVQTNVGNSATSSPLAQIVVRSSQPGPPSNALVVPVANSRTVVNEDRSWPPEHSQEFARVDVRVMGERIDSKALLHLRPSAHPGSVRKLRKILGPDLQSEWMSIDPPPKLHEDSGKLPRSVMMRMDMPKPSKHILMAVDNLNFTVFRPAKGTDVVIPIEFTSEQITLMKEWLVQLATCRMDFMWEDLGPLFWPRWIRRGICVNTVSCSWPPGMRCLPSGSRMLKLLRWVSGVIETSLNFWTEKDISIDE</sequence>
<dbReference type="PANTHER" id="PTHR10494:SF6">
    <property type="entry name" value="NOGGIN"/>
    <property type="match status" value="1"/>
</dbReference>
<dbReference type="AlphaFoldDB" id="A0A183A9B4"/>
<comment type="similarity">
    <text evidence="2">Belongs to the noggin family.</text>
</comment>
<dbReference type="GO" id="GO:0005615">
    <property type="term" value="C:extracellular space"/>
    <property type="evidence" value="ECO:0007669"/>
    <property type="project" value="TreeGrafter"/>
</dbReference>
<dbReference type="SUPFAM" id="SSF57501">
    <property type="entry name" value="Cystine-knot cytokines"/>
    <property type="match status" value="1"/>
</dbReference>
<keyword evidence="8" id="KW-1185">Reference proteome</keyword>
<gene>
    <name evidence="7" type="ORF">ECPE_LOCUS3549</name>
</gene>